<keyword evidence="5" id="KW-0540">Nuclease</keyword>
<sequence>MTISEDALHKIVAWEDRKLADDVSLISGQHVMARDVNTRGEGVAYLTGPADFPHGTINQTKFTTRPTKMCQAGDILLTVKGSGAGSLVRADQQYCISRQLMAIRPRNWDARFLYYSLQQNSASIKEASAGLIPGLSRSDILDQLLPIPSASEEQRSIAAALQDSDDLIATIERLIAKKQAIKQGMMQQLLTGRSRLPGFGSRWAPVRLGDAGGTFGGLTGKSKDDFGNGSAVFVTFMEVMAGARLRGKRLERVNVGPAERQNRVLKGDVLFNGSSETPEELALAAVVDYNPSPRTYLNSFCFGYRLKRDDQIDPTYLAHFFRSSQGRDLVSVLAQGATRYNIAKTKLLQVAPILPPIEEQRAVVSVLSDVEAEMSVLDARLSKARAIKTGMMQQLLTGRTRLPVEAAS</sequence>
<dbReference type="InterPro" id="IPR000055">
    <property type="entry name" value="Restrct_endonuc_typeI_TRD"/>
</dbReference>
<dbReference type="InterPro" id="IPR044946">
    <property type="entry name" value="Restrct_endonuc_typeI_TRD_sf"/>
</dbReference>
<comment type="similarity">
    <text evidence="1">Belongs to the type-I restriction system S methylase family.</text>
</comment>
<dbReference type="Pfam" id="PF01420">
    <property type="entry name" value="Methylase_S"/>
    <property type="match status" value="2"/>
</dbReference>
<evidence type="ECO:0000256" key="1">
    <source>
        <dbReference type="ARBA" id="ARBA00010923"/>
    </source>
</evidence>
<evidence type="ECO:0000259" key="4">
    <source>
        <dbReference type="Pfam" id="PF01420"/>
    </source>
</evidence>
<evidence type="ECO:0000256" key="3">
    <source>
        <dbReference type="ARBA" id="ARBA00023125"/>
    </source>
</evidence>
<dbReference type="KEGG" id="mpof:MPOR_56560"/>
<organism evidence="5 6">
    <name type="scientific">Mycolicibacterium poriferae</name>
    <dbReference type="NCBI Taxonomy" id="39694"/>
    <lineage>
        <taxon>Bacteria</taxon>
        <taxon>Bacillati</taxon>
        <taxon>Actinomycetota</taxon>
        <taxon>Actinomycetes</taxon>
        <taxon>Mycobacteriales</taxon>
        <taxon>Mycobacteriaceae</taxon>
        <taxon>Mycolicibacterium</taxon>
    </lineage>
</organism>
<dbReference type="PANTHER" id="PTHR30408">
    <property type="entry name" value="TYPE-1 RESTRICTION ENZYME ECOKI SPECIFICITY PROTEIN"/>
    <property type="match status" value="1"/>
</dbReference>
<dbReference type="GO" id="GO:0004519">
    <property type="term" value="F:endonuclease activity"/>
    <property type="evidence" value="ECO:0007669"/>
    <property type="project" value="UniProtKB-KW"/>
</dbReference>
<feature type="domain" description="Type I restriction modification DNA specificity" evidence="4">
    <location>
        <begin position="202"/>
        <end position="372"/>
    </location>
</feature>
<keyword evidence="5" id="KW-0614">Plasmid</keyword>
<dbReference type="InterPro" id="IPR052021">
    <property type="entry name" value="Type-I_RS_S_subunit"/>
</dbReference>
<keyword evidence="5" id="KW-0378">Hydrolase</keyword>
<name>A0A6N4VKW7_9MYCO</name>
<dbReference type="REBASE" id="374353">
    <property type="entry name" value="S.Mpo12603ORF56570P"/>
</dbReference>
<feature type="domain" description="Type I restriction modification DNA specificity" evidence="4">
    <location>
        <begin position="14"/>
        <end position="176"/>
    </location>
</feature>
<dbReference type="AlphaFoldDB" id="A0A6N4VKW7"/>
<dbReference type="SUPFAM" id="SSF116734">
    <property type="entry name" value="DNA methylase specificity domain"/>
    <property type="match status" value="2"/>
</dbReference>
<evidence type="ECO:0000256" key="2">
    <source>
        <dbReference type="ARBA" id="ARBA00022747"/>
    </source>
</evidence>
<keyword evidence="3" id="KW-0238">DNA-binding</keyword>
<reference evidence="5 6" key="1">
    <citation type="journal article" date="2019" name="Emerg. Microbes Infect.">
        <title>Comprehensive subspecies identification of 175 nontuberculous mycobacteria species based on 7547 genomic profiles.</title>
        <authorList>
            <person name="Matsumoto Y."/>
            <person name="Kinjo T."/>
            <person name="Motooka D."/>
            <person name="Nabeya D."/>
            <person name="Jung N."/>
            <person name="Uechi K."/>
            <person name="Horii T."/>
            <person name="Iida T."/>
            <person name="Fujita J."/>
            <person name="Nakamura S."/>
        </authorList>
    </citation>
    <scope>NUCLEOTIDE SEQUENCE [LARGE SCALE GENOMIC DNA]</scope>
    <source>
        <strain evidence="5 6">JCM 12603</strain>
        <plasmid evidence="6">pjcm12603 dna</plasmid>
    </source>
</reference>
<dbReference type="Proteomes" id="UP000466785">
    <property type="component" value="Plasmid pJCM12603"/>
</dbReference>
<dbReference type="GO" id="GO:0003677">
    <property type="term" value="F:DNA binding"/>
    <property type="evidence" value="ECO:0007669"/>
    <property type="project" value="UniProtKB-KW"/>
</dbReference>
<keyword evidence="2" id="KW-0680">Restriction system</keyword>
<accession>A0A6N4VKW7</accession>
<dbReference type="Gene3D" id="1.10.287.1120">
    <property type="entry name" value="Bipartite methylase S protein"/>
    <property type="match status" value="1"/>
</dbReference>
<keyword evidence="5" id="KW-0255">Endonuclease</keyword>
<evidence type="ECO:0000313" key="6">
    <source>
        <dbReference type="Proteomes" id="UP000466785"/>
    </source>
</evidence>
<dbReference type="EMBL" id="AP022571">
    <property type="protein sequence ID" value="BBX54630.1"/>
    <property type="molecule type" value="Genomic_DNA"/>
</dbReference>
<dbReference type="Gene3D" id="3.90.220.20">
    <property type="entry name" value="DNA methylase specificity domains"/>
    <property type="match status" value="2"/>
</dbReference>
<protein>
    <submittedName>
        <fullName evidence="5">Type I restriction endonuclease subunit S</fullName>
    </submittedName>
</protein>
<evidence type="ECO:0000313" key="5">
    <source>
        <dbReference type="EMBL" id="BBX54630.1"/>
    </source>
</evidence>
<gene>
    <name evidence="5" type="ORF">MPOR_56560</name>
</gene>
<geneLocation type="plasmid" evidence="6">
    <name>pjcm12603 dna</name>
</geneLocation>
<dbReference type="PANTHER" id="PTHR30408:SF12">
    <property type="entry name" value="TYPE I RESTRICTION ENZYME MJAVIII SPECIFICITY SUBUNIT"/>
    <property type="match status" value="1"/>
</dbReference>
<proteinExistence type="inferred from homology"/>
<dbReference type="CDD" id="cd17496">
    <property type="entry name" value="RMtype1_S_BliBORF2384P-TRD1-CR1_like"/>
    <property type="match status" value="1"/>
</dbReference>
<dbReference type="RefSeq" id="WP_074339001.1">
    <property type="nucleotide sequence ID" value="NZ_AP022571.1"/>
</dbReference>
<dbReference type="GO" id="GO:0009307">
    <property type="term" value="P:DNA restriction-modification system"/>
    <property type="evidence" value="ECO:0007669"/>
    <property type="project" value="UniProtKB-KW"/>
</dbReference>
<keyword evidence="6" id="KW-1185">Reference proteome</keyword>